<evidence type="ECO:0000256" key="6">
    <source>
        <dbReference type="SAM" id="Phobius"/>
    </source>
</evidence>
<reference evidence="7 8" key="1">
    <citation type="submission" date="2024-09" db="EMBL/GenBank/DDBJ databases">
        <authorList>
            <person name="Sun Q."/>
            <person name="Mori K."/>
        </authorList>
    </citation>
    <scope>NUCLEOTIDE SEQUENCE [LARGE SCALE GENOMIC DNA]</scope>
    <source>
        <strain evidence="7 8">CCM 7415</strain>
    </source>
</reference>
<sequence>MQRPHRVAPARPKRPGVHRLLLAQVGVILTVVALSLIVGKGSVTLSALLGGLVALIPNAWFAWRAFMYRGARFRARMIGSLYRAQVGKYMLVMLLFAVVFSIVPPQAPVWFFATFALVQGVYGAGPWLIGRAGSH</sequence>
<name>A0ABV6G0K6_9GAMM</name>
<feature type="transmembrane region" description="Helical" evidence="6">
    <location>
        <begin position="86"/>
        <end position="103"/>
    </location>
</feature>
<evidence type="ECO:0000256" key="4">
    <source>
        <dbReference type="ARBA" id="ARBA00022989"/>
    </source>
</evidence>
<evidence type="ECO:0000256" key="2">
    <source>
        <dbReference type="ARBA" id="ARBA00022475"/>
    </source>
</evidence>
<dbReference type="EMBL" id="JBHLVX010000013">
    <property type="protein sequence ID" value="MFC0267104.1"/>
    <property type="molecule type" value="Genomic_DNA"/>
</dbReference>
<dbReference type="InterPro" id="IPR005598">
    <property type="entry name" value="ATP_synth_I"/>
</dbReference>
<keyword evidence="2" id="KW-1003">Cell membrane</keyword>
<dbReference type="RefSeq" id="WP_083920747.1">
    <property type="nucleotide sequence ID" value="NZ_JBHLVX010000013.1"/>
</dbReference>
<keyword evidence="3 6" id="KW-0812">Transmembrane</keyword>
<dbReference type="Pfam" id="PF03899">
    <property type="entry name" value="ATP-synt_I"/>
    <property type="match status" value="1"/>
</dbReference>
<protein>
    <submittedName>
        <fullName evidence="7">ATP synthase subunit I</fullName>
    </submittedName>
</protein>
<evidence type="ECO:0000313" key="8">
    <source>
        <dbReference type="Proteomes" id="UP001589814"/>
    </source>
</evidence>
<comment type="subcellular location">
    <subcellularLocation>
        <location evidence="1">Cell membrane</location>
        <topology evidence="1">Multi-pass membrane protein</topology>
    </subcellularLocation>
</comment>
<proteinExistence type="predicted"/>
<feature type="transmembrane region" description="Helical" evidence="6">
    <location>
        <begin position="109"/>
        <end position="129"/>
    </location>
</feature>
<keyword evidence="4 6" id="KW-1133">Transmembrane helix</keyword>
<accession>A0ABV6G0K6</accession>
<gene>
    <name evidence="7" type="ORF">ACFFHW_03650</name>
</gene>
<keyword evidence="8" id="KW-1185">Reference proteome</keyword>
<keyword evidence="5 6" id="KW-0472">Membrane</keyword>
<evidence type="ECO:0000256" key="5">
    <source>
        <dbReference type="ARBA" id="ARBA00023136"/>
    </source>
</evidence>
<feature type="transmembrane region" description="Helical" evidence="6">
    <location>
        <begin position="45"/>
        <end position="66"/>
    </location>
</feature>
<feature type="transmembrane region" description="Helical" evidence="6">
    <location>
        <begin position="20"/>
        <end position="39"/>
    </location>
</feature>
<evidence type="ECO:0000256" key="3">
    <source>
        <dbReference type="ARBA" id="ARBA00022692"/>
    </source>
</evidence>
<dbReference type="Proteomes" id="UP001589814">
    <property type="component" value="Unassembled WGS sequence"/>
</dbReference>
<comment type="caution">
    <text evidence="7">The sequence shown here is derived from an EMBL/GenBank/DDBJ whole genome shotgun (WGS) entry which is preliminary data.</text>
</comment>
<evidence type="ECO:0000256" key="1">
    <source>
        <dbReference type="ARBA" id="ARBA00004651"/>
    </source>
</evidence>
<evidence type="ECO:0000313" key="7">
    <source>
        <dbReference type="EMBL" id="MFC0267104.1"/>
    </source>
</evidence>
<organism evidence="7 8">
    <name type="scientific">Kushneria aurantia</name>
    <dbReference type="NCBI Taxonomy" id="504092"/>
    <lineage>
        <taxon>Bacteria</taxon>
        <taxon>Pseudomonadati</taxon>
        <taxon>Pseudomonadota</taxon>
        <taxon>Gammaproteobacteria</taxon>
        <taxon>Oceanospirillales</taxon>
        <taxon>Halomonadaceae</taxon>
        <taxon>Kushneria</taxon>
    </lineage>
</organism>